<feature type="compositionally biased region" description="Acidic residues" evidence="1">
    <location>
        <begin position="106"/>
        <end position="122"/>
    </location>
</feature>
<dbReference type="Proteomes" id="UP000005667">
    <property type="component" value="Chromosome"/>
</dbReference>
<feature type="compositionally biased region" description="Pro residues" evidence="1">
    <location>
        <begin position="36"/>
        <end position="47"/>
    </location>
</feature>
<dbReference type="STRING" id="862719.AZOLI_2653"/>
<keyword evidence="3" id="KW-1185">Reference proteome</keyword>
<feature type="region of interest" description="Disordered" evidence="1">
    <location>
        <begin position="1"/>
        <end position="51"/>
    </location>
</feature>
<evidence type="ECO:0000313" key="3">
    <source>
        <dbReference type="Proteomes" id="UP000005667"/>
    </source>
</evidence>
<evidence type="ECO:0000256" key="1">
    <source>
        <dbReference type="SAM" id="MobiDB-lite"/>
    </source>
</evidence>
<sequence length="137" mass="14716">MDDRHDDRPDTRPESPPIPSGAEPIEARSTASALVGPPPVGPTPVGPDPVLERLDRLSDLLLRRLDRLEERVRSLEQDNGEIINLLIAVKAGLEEASGDLIAQLEDAEDAAEGEDRGEEGAEDGPLFEAPCGPTMLH</sequence>
<dbReference type="HOGENOM" id="CLU_127492_0_0_5"/>
<dbReference type="EMBL" id="FQ311868">
    <property type="protein sequence ID" value="CBS87845.1"/>
    <property type="molecule type" value="Genomic_DNA"/>
</dbReference>
<feature type="compositionally biased region" description="Basic and acidic residues" evidence="1">
    <location>
        <begin position="1"/>
        <end position="13"/>
    </location>
</feature>
<protein>
    <submittedName>
        <fullName evidence="2">Uncharacterized protein</fullName>
    </submittedName>
</protein>
<dbReference type="RefSeq" id="WP_014248829.1">
    <property type="nucleotide sequence ID" value="NC_016622.1"/>
</dbReference>
<accession>G7Z396</accession>
<evidence type="ECO:0000313" key="2">
    <source>
        <dbReference type="EMBL" id="CBS87845.1"/>
    </source>
</evidence>
<dbReference type="AlphaFoldDB" id="G7Z396"/>
<gene>
    <name evidence="2" type="ordered locus">AZOLI_2653</name>
</gene>
<name>G7Z396_AZOL4</name>
<feature type="region of interest" description="Disordered" evidence="1">
    <location>
        <begin position="106"/>
        <end position="137"/>
    </location>
</feature>
<proteinExistence type="predicted"/>
<dbReference type="KEGG" id="ali:AZOLI_2653"/>
<organism evidence="2 3">
    <name type="scientific">Azospirillum lipoferum (strain 4B)</name>
    <dbReference type="NCBI Taxonomy" id="862719"/>
    <lineage>
        <taxon>Bacteria</taxon>
        <taxon>Pseudomonadati</taxon>
        <taxon>Pseudomonadota</taxon>
        <taxon>Alphaproteobacteria</taxon>
        <taxon>Rhodospirillales</taxon>
        <taxon>Azospirillaceae</taxon>
        <taxon>Azospirillum</taxon>
    </lineage>
</organism>
<reference evidence="3" key="1">
    <citation type="journal article" date="2011" name="PLoS Genet.">
        <title>Azospirillum genomes reveal transition of bacteria from aquatic to terrestrial environments.</title>
        <authorList>
            <person name="Wisniewski-Dye F."/>
            <person name="Borziak K."/>
            <person name="Khalsa-Moyers G."/>
            <person name="Alexandre G."/>
            <person name="Sukharnikov L.O."/>
            <person name="Wuichet K."/>
            <person name="Hurst G.B."/>
            <person name="McDonald W.H."/>
            <person name="Robertson J.S."/>
            <person name="Barbe V."/>
            <person name="Calteau A."/>
            <person name="Rouy Z."/>
            <person name="Mangenot S."/>
            <person name="Prigent-Combaret C."/>
            <person name="Normand P."/>
            <person name="Boyer M."/>
            <person name="Siguier P."/>
            <person name="Dessaux Y."/>
            <person name="Elmerich C."/>
            <person name="Condemine G."/>
            <person name="Krishnen G."/>
            <person name="Kennedy I."/>
            <person name="Paterson A.H."/>
            <person name="Gonzalez V."/>
            <person name="Mavingui P."/>
            <person name="Zhulin I.B."/>
        </authorList>
    </citation>
    <scope>NUCLEOTIDE SEQUENCE [LARGE SCALE GENOMIC DNA]</scope>
    <source>
        <strain evidence="3">4B</strain>
    </source>
</reference>